<evidence type="ECO:0000313" key="1">
    <source>
        <dbReference type="EMBL" id="GBP68064.1"/>
    </source>
</evidence>
<keyword evidence="2" id="KW-1185">Reference proteome</keyword>
<proteinExistence type="predicted"/>
<organism evidence="1 2">
    <name type="scientific">Eumeta variegata</name>
    <name type="common">Bagworm moth</name>
    <name type="synonym">Eumeta japonica</name>
    <dbReference type="NCBI Taxonomy" id="151549"/>
    <lineage>
        <taxon>Eukaryota</taxon>
        <taxon>Metazoa</taxon>
        <taxon>Ecdysozoa</taxon>
        <taxon>Arthropoda</taxon>
        <taxon>Hexapoda</taxon>
        <taxon>Insecta</taxon>
        <taxon>Pterygota</taxon>
        <taxon>Neoptera</taxon>
        <taxon>Endopterygota</taxon>
        <taxon>Lepidoptera</taxon>
        <taxon>Glossata</taxon>
        <taxon>Ditrysia</taxon>
        <taxon>Tineoidea</taxon>
        <taxon>Psychidae</taxon>
        <taxon>Oiketicinae</taxon>
        <taxon>Eumeta</taxon>
    </lineage>
</organism>
<dbReference type="AlphaFoldDB" id="A0A4C1XZD1"/>
<comment type="caution">
    <text evidence="1">The sequence shown here is derived from an EMBL/GenBank/DDBJ whole genome shotgun (WGS) entry which is preliminary data.</text>
</comment>
<evidence type="ECO:0000313" key="2">
    <source>
        <dbReference type="Proteomes" id="UP000299102"/>
    </source>
</evidence>
<gene>
    <name evidence="1" type="ORF">EVAR_45349_1</name>
</gene>
<name>A0A4C1XZD1_EUMVA</name>
<dbReference type="Proteomes" id="UP000299102">
    <property type="component" value="Unassembled WGS sequence"/>
</dbReference>
<accession>A0A4C1XZD1</accession>
<dbReference type="EMBL" id="BGZK01001000">
    <property type="protein sequence ID" value="GBP68064.1"/>
    <property type="molecule type" value="Genomic_DNA"/>
</dbReference>
<protein>
    <submittedName>
        <fullName evidence="1">Uncharacterized protein</fullName>
    </submittedName>
</protein>
<reference evidence="1 2" key="1">
    <citation type="journal article" date="2019" name="Commun. Biol.">
        <title>The bagworm genome reveals a unique fibroin gene that provides high tensile strength.</title>
        <authorList>
            <person name="Kono N."/>
            <person name="Nakamura H."/>
            <person name="Ohtoshi R."/>
            <person name="Tomita M."/>
            <person name="Numata K."/>
            <person name="Arakawa K."/>
        </authorList>
    </citation>
    <scope>NUCLEOTIDE SEQUENCE [LARGE SCALE GENOMIC DNA]</scope>
</reference>
<sequence length="109" mass="12420">MHTSTAQRPMRYAPNCIMTRKPRPTLARHRVGPAPGDAAGSLRLPCQVLMRGLYRADVILEMNIIINRVKRNYYRDLYKNTKSIKTVEVETTPTVQRATACSDLEVFLT</sequence>